<evidence type="ECO:0000256" key="1">
    <source>
        <dbReference type="ARBA" id="ARBA00005375"/>
    </source>
</evidence>
<protein>
    <recommendedName>
        <fullName evidence="6">Acid phosphatase</fullName>
    </recommendedName>
</protein>
<evidence type="ECO:0000313" key="5">
    <source>
        <dbReference type="Proteomes" id="UP000002009"/>
    </source>
</evidence>
<accession>C1EFM3</accession>
<dbReference type="STRING" id="296587.C1EFM3"/>
<dbReference type="GeneID" id="8248552"/>
<dbReference type="AlphaFoldDB" id="C1EFM3"/>
<dbReference type="Pfam" id="PF00328">
    <property type="entry name" value="His_Phos_2"/>
    <property type="match status" value="1"/>
</dbReference>
<dbReference type="Proteomes" id="UP000002009">
    <property type="component" value="Chromosome 13"/>
</dbReference>
<dbReference type="Gene3D" id="3.40.50.1240">
    <property type="entry name" value="Phosphoglycerate mutase-like"/>
    <property type="match status" value="1"/>
</dbReference>
<name>C1EFM3_MICCC</name>
<keyword evidence="2" id="KW-0378">Hydrolase</keyword>
<sequence length="308" mass="33138">MSCKRQIELMKSLDGDEVVRAAEQAAWGRQTLAAVRDRVHARNVDKRRRQREEALRELRAIKEGGVDPIVTSAGESLRVNSTGAGESTVGEQAEPVPTSAAKGELPPHLERDPRQPSCTSVWEPLQARANHGLELPENVTGADVALIRRAAEVRYINRATNAEGAGLTGGRLLRELANEAAAFAANESPTKLSVYSGHDSTIIALLAVLGAFQGEWPPVASTVVVETWRVGSFGRAHWSSRALGRVGEGGEMVRVLFNGEVLPLPGCAGQDPTHRGGLCALDEFVAMADERDPRDYEAACKPRGKSKL</sequence>
<evidence type="ECO:0000256" key="2">
    <source>
        <dbReference type="ARBA" id="ARBA00022801"/>
    </source>
</evidence>
<proteinExistence type="inferred from homology"/>
<feature type="region of interest" description="Disordered" evidence="3">
    <location>
        <begin position="79"/>
        <end position="117"/>
    </location>
</feature>
<dbReference type="SUPFAM" id="SSF53254">
    <property type="entry name" value="Phosphoglycerate mutase-like"/>
    <property type="match status" value="1"/>
</dbReference>
<organism evidence="4 5">
    <name type="scientific">Micromonas commoda (strain RCC299 / NOUM17 / CCMP2709)</name>
    <name type="common">Picoplanktonic green alga</name>
    <dbReference type="NCBI Taxonomy" id="296587"/>
    <lineage>
        <taxon>Eukaryota</taxon>
        <taxon>Viridiplantae</taxon>
        <taxon>Chlorophyta</taxon>
        <taxon>Mamiellophyceae</taxon>
        <taxon>Mamiellales</taxon>
        <taxon>Mamiellaceae</taxon>
        <taxon>Micromonas</taxon>
    </lineage>
</organism>
<comment type="similarity">
    <text evidence="1">Belongs to the histidine acid phosphatase family.</text>
</comment>
<dbReference type="InterPro" id="IPR000560">
    <property type="entry name" value="His_Pase_clade-2"/>
</dbReference>
<dbReference type="GO" id="GO:0016791">
    <property type="term" value="F:phosphatase activity"/>
    <property type="evidence" value="ECO:0007669"/>
    <property type="project" value="TreeGrafter"/>
</dbReference>
<reference evidence="4 5" key="1">
    <citation type="journal article" date="2009" name="Science">
        <title>Green evolution and dynamic adaptations revealed by genomes of the marine picoeukaryotes Micromonas.</title>
        <authorList>
            <person name="Worden A.Z."/>
            <person name="Lee J.H."/>
            <person name="Mock T."/>
            <person name="Rouze P."/>
            <person name="Simmons M.P."/>
            <person name="Aerts A.L."/>
            <person name="Allen A.E."/>
            <person name="Cuvelier M.L."/>
            <person name="Derelle E."/>
            <person name="Everett M.V."/>
            <person name="Foulon E."/>
            <person name="Grimwood J."/>
            <person name="Gundlach H."/>
            <person name="Henrissat B."/>
            <person name="Napoli C."/>
            <person name="McDonald S.M."/>
            <person name="Parker M.S."/>
            <person name="Rombauts S."/>
            <person name="Salamov A."/>
            <person name="Von Dassow P."/>
            <person name="Badger J.H."/>
            <person name="Coutinho P.M."/>
            <person name="Demir E."/>
            <person name="Dubchak I."/>
            <person name="Gentemann C."/>
            <person name="Eikrem W."/>
            <person name="Gready J.E."/>
            <person name="John U."/>
            <person name="Lanier W."/>
            <person name="Lindquist E.A."/>
            <person name="Lucas S."/>
            <person name="Mayer K.F."/>
            <person name="Moreau H."/>
            <person name="Not F."/>
            <person name="Otillar R."/>
            <person name="Panaud O."/>
            <person name="Pangilinan J."/>
            <person name="Paulsen I."/>
            <person name="Piegu B."/>
            <person name="Poliakov A."/>
            <person name="Robbens S."/>
            <person name="Schmutz J."/>
            <person name="Toulza E."/>
            <person name="Wyss T."/>
            <person name="Zelensky A."/>
            <person name="Zhou K."/>
            <person name="Armbrust E.V."/>
            <person name="Bhattacharya D."/>
            <person name="Goodenough U.W."/>
            <person name="Van de Peer Y."/>
            <person name="Grigoriev I.V."/>
        </authorList>
    </citation>
    <scope>NUCLEOTIDE SEQUENCE [LARGE SCALE GENOMIC DNA]</scope>
    <source>
        <strain evidence="5">RCC299 / NOUM17</strain>
    </source>
</reference>
<dbReference type="RefSeq" id="XP_002505854.1">
    <property type="nucleotide sequence ID" value="XM_002505808.1"/>
</dbReference>
<evidence type="ECO:0008006" key="6">
    <source>
        <dbReference type="Google" id="ProtNLM"/>
    </source>
</evidence>
<dbReference type="InterPro" id="IPR050645">
    <property type="entry name" value="Histidine_acid_phosphatase"/>
</dbReference>
<gene>
    <name evidence="4" type="ORF">MICPUN_109422</name>
</gene>
<evidence type="ECO:0000313" key="4">
    <source>
        <dbReference type="EMBL" id="ACO67112.1"/>
    </source>
</evidence>
<keyword evidence="5" id="KW-1185">Reference proteome</keyword>
<dbReference type="InterPro" id="IPR029033">
    <property type="entry name" value="His_PPase_superfam"/>
</dbReference>
<dbReference type="KEGG" id="mis:MICPUN_109422"/>
<evidence type="ECO:0000256" key="3">
    <source>
        <dbReference type="SAM" id="MobiDB-lite"/>
    </source>
</evidence>
<dbReference type="PANTHER" id="PTHR11567">
    <property type="entry name" value="ACID PHOSPHATASE-RELATED"/>
    <property type="match status" value="1"/>
</dbReference>
<dbReference type="EMBL" id="CP001331">
    <property type="protein sequence ID" value="ACO67112.1"/>
    <property type="molecule type" value="Genomic_DNA"/>
</dbReference>
<dbReference type="OrthoDB" id="10257284at2759"/>
<dbReference type="InParanoid" id="C1EFM3"/>
<feature type="compositionally biased region" description="Basic and acidic residues" evidence="3">
    <location>
        <begin position="105"/>
        <end position="114"/>
    </location>
</feature>
<dbReference type="eggNOG" id="KOG3720">
    <property type="taxonomic scope" value="Eukaryota"/>
</dbReference>
<dbReference type="PANTHER" id="PTHR11567:SF110">
    <property type="entry name" value="2-PHOSPHOXYLOSE PHOSPHATASE 1"/>
    <property type="match status" value="1"/>
</dbReference>